<feature type="region of interest" description="Disordered" evidence="6">
    <location>
        <begin position="203"/>
        <end position="262"/>
    </location>
</feature>
<evidence type="ECO:0000256" key="2">
    <source>
        <dbReference type="ARBA" id="ARBA00009307"/>
    </source>
</evidence>
<dbReference type="InterPro" id="IPR045113">
    <property type="entry name" value="Rpb7-like"/>
</dbReference>
<comment type="caution">
    <text evidence="9">The sequence shown here is derived from an EMBL/GenBank/DDBJ whole genome shotgun (WGS) entry which is preliminary data.</text>
</comment>
<comment type="subcellular location">
    <subcellularLocation>
        <location evidence="1">Nucleus</location>
    </subcellularLocation>
</comment>
<keyword evidence="5" id="KW-0539">Nucleus</keyword>
<gene>
    <name evidence="9" type="ORF">THAOC_05356</name>
</gene>
<evidence type="ECO:0000256" key="6">
    <source>
        <dbReference type="SAM" id="MobiDB-lite"/>
    </source>
</evidence>
<dbReference type="eggNOG" id="KOG3297">
    <property type="taxonomic scope" value="Eukaryota"/>
</dbReference>
<feature type="region of interest" description="Disordered" evidence="6">
    <location>
        <begin position="136"/>
        <end position="178"/>
    </location>
</feature>
<protein>
    <submittedName>
        <fullName evidence="9">Uncharacterized protein</fullName>
    </submittedName>
</protein>
<feature type="compositionally biased region" description="Basic and acidic residues" evidence="6">
    <location>
        <begin position="148"/>
        <end position="158"/>
    </location>
</feature>
<reference evidence="9 10" key="1">
    <citation type="journal article" date="2012" name="Genome Biol.">
        <title>Genome and low-iron response of an oceanic diatom adapted to chronic iron limitation.</title>
        <authorList>
            <person name="Lommer M."/>
            <person name="Specht M."/>
            <person name="Roy A.S."/>
            <person name="Kraemer L."/>
            <person name="Andreson R."/>
            <person name="Gutowska M.A."/>
            <person name="Wolf J."/>
            <person name="Bergner S.V."/>
            <person name="Schilhabel M.B."/>
            <person name="Klostermeier U.C."/>
            <person name="Beiko R.G."/>
            <person name="Rosenstiel P."/>
            <person name="Hippler M."/>
            <person name="Laroche J."/>
        </authorList>
    </citation>
    <scope>NUCLEOTIDE SEQUENCE [LARGE SCALE GENOMIC DNA]</scope>
    <source>
        <strain evidence="9 10">CCMP1005</strain>
    </source>
</reference>
<evidence type="ECO:0000313" key="10">
    <source>
        <dbReference type="Proteomes" id="UP000266841"/>
    </source>
</evidence>
<evidence type="ECO:0000256" key="5">
    <source>
        <dbReference type="ARBA" id="ARBA00023242"/>
    </source>
</evidence>
<dbReference type="SUPFAM" id="SSF50249">
    <property type="entry name" value="Nucleic acid-binding proteins"/>
    <property type="match status" value="1"/>
</dbReference>
<comment type="similarity">
    <text evidence="2">Belongs to the eukaryotic RPB7/RPC8 RNA polymerase subunit family.</text>
</comment>
<proteinExistence type="inferred from homology"/>
<dbReference type="Gene3D" id="2.40.50.140">
    <property type="entry name" value="Nucleic acid-binding proteins"/>
    <property type="match status" value="1"/>
</dbReference>
<dbReference type="GO" id="GO:0005666">
    <property type="term" value="C:RNA polymerase III complex"/>
    <property type="evidence" value="ECO:0007669"/>
    <property type="project" value="TreeGrafter"/>
</dbReference>
<sequence length="314" mass="33715">MFVLTLMADTIRIPPQLLSSPTATSVQTEIEKRYPNKIIMDVGLVICPYGPPLEIGHGMLVPADGGAHHQVIFQCLVFRPFVGEVLIGTVTESNEAGIKVSVGGFFDYVFIPAYWMLNPSKFDASTGLWVWTPDYGDDGGGSGEEDGEERRTNGEHLDAGPVDATPGEDEEEEGGRFEMEVGATIRFRVKSVNFTRITTTMKGVQATTSTTSHASGRAYGLNGSSHAGAGGRGDDHGEEDGAVRRRRSSSDLSDADKHPAPMHIVGSICEDGLGLLSWWQAADEDEEEHGEEEGREEDGGGHPLELANNGGLNN</sequence>
<dbReference type="InterPro" id="IPR005576">
    <property type="entry name" value="Rpb7-like_N"/>
</dbReference>
<dbReference type="AlphaFoldDB" id="K0TMW8"/>
<dbReference type="Gene3D" id="3.30.1490.120">
    <property type="entry name" value="RNA polymerase Rpb7-like, N-terminal domain"/>
    <property type="match status" value="1"/>
</dbReference>
<evidence type="ECO:0000313" key="9">
    <source>
        <dbReference type="EMBL" id="EJK73047.1"/>
    </source>
</evidence>
<dbReference type="EMBL" id="AGNL01004919">
    <property type="protein sequence ID" value="EJK73047.1"/>
    <property type="molecule type" value="Genomic_DNA"/>
</dbReference>
<dbReference type="GO" id="GO:0006384">
    <property type="term" value="P:transcription initiation at RNA polymerase III promoter"/>
    <property type="evidence" value="ECO:0007669"/>
    <property type="project" value="TreeGrafter"/>
</dbReference>
<feature type="domain" description="RNA polymerase III subunit Rpc25" evidence="8">
    <location>
        <begin position="84"/>
        <end position="279"/>
    </location>
</feature>
<dbReference type="InterPro" id="IPR036898">
    <property type="entry name" value="RNA_pol_Rpb7-like_N_sf"/>
</dbReference>
<keyword evidence="3" id="KW-0240">DNA-directed RNA polymerase</keyword>
<keyword evidence="4" id="KW-0804">Transcription</keyword>
<dbReference type="CDD" id="cd04330">
    <property type="entry name" value="RNAP_III_Rpc25_N"/>
    <property type="match status" value="1"/>
</dbReference>
<dbReference type="SUPFAM" id="SSF88798">
    <property type="entry name" value="N-terminal, heterodimerisation domain of RBP7 (RpoE)"/>
    <property type="match status" value="1"/>
</dbReference>
<keyword evidence="10" id="KW-1185">Reference proteome</keyword>
<feature type="compositionally biased region" description="Acidic residues" evidence="6">
    <location>
        <begin position="282"/>
        <end position="296"/>
    </location>
</feature>
<accession>K0TMW8</accession>
<dbReference type="InterPro" id="IPR013238">
    <property type="entry name" value="RNA_pol_III_Rbc25"/>
</dbReference>
<dbReference type="Proteomes" id="UP000266841">
    <property type="component" value="Unassembled WGS sequence"/>
</dbReference>
<feature type="region of interest" description="Disordered" evidence="6">
    <location>
        <begin position="279"/>
        <end position="314"/>
    </location>
</feature>
<dbReference type="InterPro" id="IPR012340">
    <property type="entry name" value="NA-bd_OB-fold"/>
</dbReference>
<feature type="compositionally biased region" description="Basic and acidic residues" evidence="6">
    <location>
        <begin position="232"/>
        <end position="243"/>
    </location>
</feature>
<evidence type="ECO:0000259" key="7">
    <source>
        <dbReference type="Pfam" id="PF03876"/>
    </source>
</evidence>
<evidence type="ECO:0000256" key="4">
    <source>
        <dbReference type="ARBA" id="ARBA00023163"/>
    </source>
</evidence>
<feature type="domain" description="RNA polymerase Rpb7-like N-terminal" evidence="7">
    <location>
        <begin position="9"/>
        <end position="65"/>
    </location>
</feature>
<evidence type="ECO:0000259" key="8">
    <source>
        <dbReference type="Pfam" id="PF08292"/>
    </source>
</evidence>
<dbReference type="OMA" id="MHIVASI"/>
<organism evidence="9 10">
    <name type="scientific">Thalassiosira oceanica</name>
    <name type="common">Marine diatom</name>
    <dbReference type="NCBI Taxonomy" id="159749"/>
    <lineage>
        <taxon>Eukaryota</taxon>
        <taxon>Sar</taxon>
        <taxon>Stramenopiles</taxon>
        <taxon>Ochrophyta</taxon>
        <taxon>Bacillariophyta</taxon>
        <taxon>Coscinodiscophyceae</taxon>
        <taxon>Thalassiosirophycidae</taxon>
        <taxon>Thalassiosirales</taxon>
        <taxon>Thalassiosiraceae</taxon>
        <taxon>Thalassiosira</taxon>
    </lineage>
</organism>
<dbReference type="PANTHER" id="PTHR12709:SF1">
    <property type="entry name" value="DNA-DIRECTED RNA POLYMERASE III SUBUNIT RPC8"/>
    <property type="match status" value="1"/>
</dbReference>
<dbReference type="Pfam" id="PF03876">
    <property type="entry name" value="SHS2_Rpb7-N"/>
    <property type="match status" value="1"/>
</dbReference>
<dbReference type="OrthoDB" id="10256606at2759"/>
<name>K0TMW8_THAOC</name>
<feature type="compositionally biased region" description="Polar residues" evidence="6">
    <location>
        <begin position="203"/>
        <end position="214"/>
    </location>
</feature>
<evidence type="ECO:0000256" key="3">
    <source>
        <dbReference type="ARBA" id="ARBA00022478"/>
    </source>
</evidence>
<evidence type="ECO:0000256" key="1">
    <source>
        <dbReference type="ARBA" id="ARBA00004123"/>
    </source>
</evidence>
<dbReference type="PANTHER" id="PTHR12709">
    <property type="entry name" value="DNA-DIRECTED RNA POLYMERASE II, III"/>
    <property type="match status" value="1"/>
</dbReference>
<dbReference type="Pfam" id="PF08292">
    <property type="entry name" value="RNA_pol_Rbc25"/>
    <property type="match status" value="1"/>
</dbReference>